<comment type="caution">
    <text evidence="1">The sequence shown here is derived from an EMBL/GenBank/DDBJ whole genome shotgun (WGS) entry which is preliminary data.</text>
</comment>
<dbReference type="Proteomes" id="UP000027931">
    <property type="component" value="Unassembled WGS sequence"/>
</dbReference>
<organism evidence="1 2">
    <name type="scientific">Tumebacillus flagellatus</name>
    <dbReference type="NCBI Taxonomy" id="1157490"/>
    <lineage>
        <taxon>Bacteria</taxon>
        <taxon>Bacillati</taxon>
        <taxon>Bacillota</taxon>
        <taxon>Bacilli</taxon>
        <taxon>Bacillales</taxon>
        <taxon>Alicyclobacillaceae</taxon>
        <taxon>Tumebacillus</taxon>
    </lineage>
</organism>
<proteinExistence type="predicted"/>
<evidence type="ECO:0000313" key="1">
    <source>
        <dbReference type="EMBL" id="KEO84310.1"/>
    </source>
</evidence>
<dbReference type="EMBL" id="JMIR01000005">
    <property type="protein sequence ID" value="KEO84310.1"/>
    <property type="molecule type" value="Genomic_DNA"/>
</dbReference>
<accession>A0A074LUL7</accession>
<protein>
    <submittedName>
        <fullName evidence="1">Uncharacterized protein</fullName>
    </submittedName>
</protein>
<evidence type="ECO:0000313" key="2">
    <source>
        <dbReference type="Proteomes" id="UP000027931"/>
    </source>
</evidence>
<keyword evidence="2" id="KW-1185">Reference proteome</keyword>
<reference evidence="1 2" key="1">
    <citation type="journal article" date="2013" name="Int. J. Syst. Evol. Microbiol.">
        <title>Tumebacillus flagellatus sp. nov., an alpha-amylase/pullulanase-producing bacterium isolated from cassava wastewater.</title>
        <authorList>
            <person name="Wang Q."/>
            <person name="Xie N."/>
            <person name="Qin Y."/>
            <person name="Shen N."/>
            <person name="Zhu J."/>
            <person name="Mi H."/>
            <person name="Huang R."/>
        </authorList>
    </citation>
    <scope>NUCLEOTIDE SEQUENCE [LARGE SCALE GENOMIC DNA]</scope>
    <source>
        <strain evidence="1 2">GST4</strain>
    </source>
</reference>
<gene>
    <name evidence="1" type="ORF">EL26_05955</name>
</gene>
<dbReference type="NCBIfam" id="NF047389">
    <property type="entry name" value="ATPase_Sll1717"/>
    <property type="match status" value="1"/>
</dbReference>
<dbReference type="AlphaFoldDB" id="A0A074LUL7"/>
<dbReference type="InterPro" id="IPR059206">
    <property type="entry name" value="Sll1717-like"/>
</dbReference>
<dbReference type="eggNOG" id="COG1192">
    <property type="taxonomic scope" value="Bacteria"/>
</dbReference>
<sequence length="498" mass="57525">MDETTKKDLLKILVDALGQGLAEQESNHEPEFMKNFLPIPEHKRVLDPDTLLILGGRGAGKTQLFRLLAFPNGRGALADVTGVDKLSFLDRTMWVTGYGGERNHGLKFPSQESGEIFSDTADVLDWRAFWLGLTLGSVLRHIGDFPGSNVFERIPSEIKKTLTDELQLVSVWVPMVKKELEIISFVLDKVDETLIKEDRWLFITYDELDKLTISHSKLAIPIRELLAFWLDRWRRWDRIRPKIFLRNDLFAPEFLGFPDASKLQAYQIRLEWQASWLYQLFMKRMANSDARLLQYLQKVPDVISKHDPILGYIPRSEERVYQDVIRNMVGQFMGKDAKKGITHRWIPNHLQDSNGRIAPRSFIKLFERAARFELERFDLKQLPDDRLLQPTHLQGALMETSIDRIRELAEEEYPWLNDLKPSLAGIEVPTAKSNILAAIRNTEWRKESKVPASDSDGIFKVLLKLGVLETRSDGKVNMPDIYLYGFSMLRRGGIRRPK</sequence>
<name>A0A074LUL7_9BACL</name>
<dbReference type="STRING" id="1157490.EL26_05955"/>
<dbReference type="OrthoDB" id="580767at2"/>